<feature type="region of interest" description="Disordered" evidence="1">
    <location>
        <begin position="56"/>
        <end position="94"/>
    </location>
</feature>
<organism evidence="2 3">
    <name type="scientific">Streptomyces enissocaesilis</name>
    <dbReference type="NCBI Taxonomy" id="332589"/>
    <lineage>
        <taxon>Bacteria</taxon>
        <taxon>Bacillati</taxon>
        <taxon>Actinomycetota</taxon>
        <taxon>Actinomycetes</taxon>
        <taxon>Kitasatosporales</taxon>
        <taxon>Streptomycetaceae</taxon>
        <taxon>Streptomyces</taxon>
        <taxon>Streptomyces rochei group</taxon>
    </lineage>
</organism>
<dbReference type="EMBL" id="BAAAUD010000060">
    <property type="protein sequence ID" value="GAA2966885.1"/>
    <property type="molecule type" value="Genomic_DNA"/>
</dbReference>
<dbReference type="Proteomes" id="UP001500403">
    <property type="component" value="Unassembled WGS sequence"/>
</dbReference>
<sequence length="94" mass="10421">MRPAQRPQELRAGVEANLTSLGLDRIGLVNLRRMDAAPGIPLEADQVVGLDDQLAEMTGAARRGQDRRDRDEHRDPGRAAPCDDAERHRTSPDR</sequence>
<protein>
    <submittedName>
        <fullName evidence="2">Uncharacterized protein</fullName>
    </submittedName>
</protein>
<keyword evidence="3" id="KW-1185">Reference proteome</keyword>
<evidence type="ECO:0000313" key="2">
    <source>
        <dbReference type="EMBL" id="GAA2966885.1"/>
    </source>
</evidence>
<proteinExistence type="predicted"/>
<accession>A0ABN3XLP1</accession>
<evidence type="ECO:0000256" key="1">
    <source>
        <dbReference type="SAM" id="MobiDB-lite"/>
    </source>
</evidence>
<evidence type="ECO:0000313" key="3">
    <source>
        <dbReference type="Proteomes" id="UP001500403"/>
    </source>
</evidence>
<name>A0ABN3XLP1_9ACTN</name>
<feature type="compositionally biased region" description="Basic and acidic residues" evidence="1">
    <location>
        <begin position="63"/>
        <end position="77"/>
    </location>
</feature>
<comment type="caution">
    <text evidence="2">The sequence shown here is derived from an EMBL/GenBank/DDBJ whole genome shotgun (WGS) entry which is preliminary data.</text>
</comment>
<reference evidence="2 3" key="1">
    <citation type="journal article" date="2019" name="Int. J. Syst. Evol. Microbiol.">
        <title>The Global Catalogue of Microorganisms (GCM) 10K type strain sequencing project: providing services to taxonomists for standard genome sequencing and annotation.</title>
        <authorList>
            <consortium name="The Broad Institute Genomics Platform"/>
            <consortium name="The Broad Institute Genome Sequencing Center for Infectious Disease"/>
            <person name="Wu L."/>
            <person name="Ma J."/>
        </authorList>
    </citation>
    <scope>NUCLEOTIDE SEQUENCE [LARGE SCALE GENOMIC DNA]</scope>
    <source>
        <strain evidence="2 3">JCM 9088</strain>
    </source>
</reference>
<feature type="compositionally biased region" description="Basic and acidic residues" evidence="1">
    <location>
        <begin position="84"/>
        <end position="94"/>
    </location>
</feature>
<gene>
    <name evidence="2" type="ORF">GCM10010446_60690</name>
</gene>